<feature type="signal peptide" evidence="5">
    <location>
        <begin position="1"/>
        <end position="19"/>
    </location>
</feature>
<dbReference type="GO" id="GO:0005576">
    <property type="term" value="C:extracellular region"/>
    <property type="evidence" value="ECO:0007669"/>
    <property type="project" value="UniProtKB-SubCell"/>
</dbReference>
<dbReference type="AlphaFoldDB" id="A0AAD4MJ67"/>
<evidence type="ECO:0000256" key="3">
    <source>
        <dbReference type="ARBA" id="ARBA00022525"/>
    </source>
</evidence>
<dbReference type="Pfam" id="PF03488">
    <property type="entry name" value="Ins_beta"/>
    <property type="match status" value="1"/>
</dbReference>
<comment type="subcellular location">
    <subcellularLocation>
        <location evidence="1">Secreted</location>
    </subcellularLocation>
</comment>
<gene>
    <name evidence="6" type="ORF">DdX_19606</name>
</gene>
<proteinExistence type="inferred from homology"/>
<name>A0AAD4MJ67_9BILA</name>
<evidence type="ECO:0000256" key="4">
    <source>
        <dbReference type="ARBA" id="ARBA00023157"/>
    </source>
</evidence>
<keyword evidence="7" id="KW-1185">Reference proteome</keyword>
<dbReference type="GO" id="GO:0005179">
    <property type="term" value="F:hormone activity"/>
    <property type="evidence" value="ECO:0007669"/>
    <property type="project" value="InterPro"/>
</dbReference>
<keyword evidence="4" id="KW-1015">Disulfide bond</keyword>
<evidence type="ECO:0000256" key="2">
    <source>
        <dbReference type="ARBA" id="ARBA00009034"/>
    </source>
</evidence>
<dbReference type="Proteomes" id="UP001201812">
    <property type="component" value="Unassembled WGS sequence"/>
</dbReference>
<comment type="caution">
    <text evidence="6">The sequence shown here is derived from an EMBL/GenBank/DDBJ whole genome shotgun (WGS) entry which is preliminary data.</text>
</comment>
<feature type="chain" id="PRO_5041971606" evidence="5">
    <location>
        <begin position="20"/>
        <end position="70"/>
    </location>
</feature>
<evidence type="ECO:0000313" key="7">
    <source>
        <dbReference type="Proteomes" id="UP001201812"/>
    </source>
</evidence>
<comment type="similarity">
    <text evidence="2">Belongs to the insulin family.</text>
</comment>
<protein>
    <submittedName>
        <fullName evidence="6">Nematode insulin-related peptide beta type domain-containing protein</fullName>
    </submittedName>
</protein>
<evidence type="ECO:0000256" key="1">
    <source>
        <dbReference type="ARBA" id="ARBA00004613"/>
    </source>
</evidence>
<dbReference type="EMBL" id="JAKKPZ010000408">
    <property type="protein sequence ID" value="KAI1695390.1"/>
    <property type="molecule type" value="Genomic_DNA"/>
</dbReference>
<dbReference type="InterPro" id="IPR003235">
    <property type="entry name" value="Nem_insulin-like_b-type"/>
</dbReference>
<keyword evidence="5" id="KW-0732">Signal</keyword>
<evidence type="ECO:0000313" key="6">
    <source>
        <dbReference type="EMBL" id="KAI1695390.1"/>
    </source>
</evidence>
<reference evidence="6" key="1">
    <citation type="submission" date="2022-01" db="EMBL/GenBank/DDBJ databases">
        <title>Genome Sequence Resource for Two Populations of Ditylenchus destructor, the Migratory Endoparasitic Phytonematode.</title>
        <authorList>
            <person name="Zhang H."/>
            <person name="Lin R."/>
            <person name="Xie B."/>
        </authorList>
    </citation>
    <scope>NUCLEOTIDE SEQUENCE</scope>
    <source>
        <strain evidence="6">BazhouSP</strain>
    </source>
</reference>
<accession>A0AAD4MJ67</accession>
<sequence length="70" mass="7856">MKFFVYFVLLLSIVYFSTGEDCEKVKSCGKVLMDRVAKLCSSRDLPDFSKECCSGEGCCDSYITSQCRGK</sequence>
<keyword evidence="3" id="KW-0964">Secreted</keyword>
<evidence type="ECO:0000256" key="5">
    <source>
        <dbReference type="SAM" id="SignalP"/>
    </source>
</evidence>
<organism evidence="6 7">
    <name type="scientific">Ditylenchus destructor</name>
    <dbReference type="NCBI Taxonomy" id="166010"/>
    <lineage>
        <taxon>Eukaryota</taxon>
        <taxon>Metazoa</taxon>
        <taxon>Ecdysozoa</taxon>
        <taxon>Nematoda</taxon>
        <taxon>Chromadorea</taxon>
        <taxon>Rhabditida</taxon>
        <taxon>Tylenchina</taxon>
        <taxon>Tylenchomorpha</taxon>
        <taxon>Sphaerularioidea</taxon>
        <taxon>Anguinidae</taxon>
        <taxon>Anguininae</taxon>
        <taxon>Ditylenchus</taxon>
    </lineage>
</organism>